<dbReference type="Proteomes" id="UP001161247">
    <property type="component" value="Chromosome 5"/>
</dbReference>
<proteinExistence type="predicted"/>
<dbReference type="GO" id="GO:0000981">
    <property type="term" value="F:DNA-binding transcription factor activity, RNA polymerase II-specific"/>
    <property type="evidence" value="ECO:0007669"/>
    <property type="project" value="TreeGrafter"/>
</dbReference>
<evidence type="ECO:0000256" key="3">
    <source>
        <dbReference type="ARBA" id="ARBA00023125"/>
    </source>
</evidence>
<keyword evidence="4" id="KW-0804">Transcription</keyword>
<dbReference type="Gene3D" id="3.40.1810.10">
    <property type="entry name" value="Transcription factor, MADS-box"/>
    <property type="match status" value="1"/>
</dbReference>
<keyword evidence="2" id="KW-0805">Transcription regulation</keyword>
<feature type="region of interest" description="Disordered" evidence="7">
    <location>
        <begin position="93"/>
        <end position="118"/>
    </location>
</feature>
<dbReference type="InterPro" id="IPR036879">
    <property type="entry name" value="TF_MADSbox_sf"/>
</dbReference>
<organism evidence="9 10">
    <name type="scientific">Oldenlandia corymbosa var. corymbosa</name>
    <dbReference type="NCBI Taxonomy" id="529605"/>
    <lineage>
        <taxon>Eukaryota</taxon>
        <taxon>Viridiplantae</taxon>
        <taxon>Streptophyta</taxon>
        <taxon>Embryophyta</taxon>
        <taxon>Tracheophyta</taxon>
        <taxon>Spermatophyta</taxon>
        <taxon>Magnoliopsida</taxon>
        <taxon>eudicotyledons</taxon>
        <taxon>Gunneridae</taxon>
        <taxon>Pentapetalae</taxon>
        <taxon>asterids</taxon>
        <taxon>lamiids</taxon>
        <taxon>Gentianales</taxon>
        <taxon>Rubiaceae</taxon>
        <taxon>Rubioideae</taxon>
        <taxon>Spermacoceae</taxon>
        <taxon>Hedyotis-Oldenlandia complex</taxon>
        <taxon>Oldenlandia</taxon>
    </lineage>
</organism>
<evidence type="ECO:0000256" key="2">
    <source>
        <dbReference type="ARBA" id="ARBA00023015"/>
    </source>
</evidence>
<protein>
    <submittedName>
        <fullName evidence="9">OLC1v1005883C1</fullName>
    </submittedName>
</protein>
<gene>
    <name evidence="9" type="ORF">OLC1_LOCUS15143</name>
</gene>
<dbReference type="GO" id="GO:0000978">
    <property type="term" value="F:RNA polymerase II cis-regulatory region sequence-specific DNA binding"/>
    <property type="evidence" value="ECO:0007669"/>
    <property type="project" value="TreeGrafter"/>
</dbReference>
<dbReference type="AlphaFoldDB" id="A0AAV1DFM6"/>
<evidence type="ECO:0000313" key="9">
    <source>
        <dbReference type="EMBL" id="CAI9106679.1"/>
    </source>
</evidence>
<evidence type="ECO:0000256" key="5">
    <source>
        <dbReference type="ARBA" id="ARBA00023242"/>
    </source>
</evidence>
<keyword evidence="10" id="KW-1185">Reference proteome</keyword>
<dbReference type="FunFam" id="3.40.1810.10:FF:000006">
    <property type="entry name" value="Agamous-like MADS-box protein AGL62"/>
    <property type="match status" value="1"/>
</dbReference>
<reference evidence="9" key="1">
    <citation type="submission" date="2023-03" db="EMBL/GenBank/DDBJ databases">
        <authorList>
            <person name="Julca I."/>
        </authorList>
    </citation>
    <scope>NUCLEOTIDE SEQUENCE</scope>
</reference>
<feature type="coiled-coil region" evidence="6">
    <location>
        <begin position="127"/>
        <end position="154"/>
    </location>
</feature>
<dbReference type="GO" id="GO:0005634">
    <property type="term" value="C:nucleus"/>
    <property type="evidence" value="ECO:0007669"/>
    <property type="project" value="UniProtKB-SubCell"/>
</dbReference>
<keyword evidence="3" id="KW-0238">DNA-binding</keyword>
<keyword evidence="6" id="KW-0175">Coiled coil</keyword>
<keyword evidence="5" id="KW-0539">Nucleus</keyword>
<name>A0AAV1DFM6_OLDCO</name>
<dbReference type="PRINTS" id="PR00404">
    <property type="entry name" value="MADSDOMAIN"/>
</dbReference>
<dbReference type="PANTHER" id="PTHR11945">
    <property type="entry name" value="MADS BOX PROTEIN"/>
    <property type="match status" value="1"/>
</dbReference>
<dbReference type="PANTHER" id="PTHR11945:SF723">
    <property type="entry name" value="AGAMOUS-LIKE MADS-BOX PROTEIN AGL62"/>
    <property type="match status" value="1"/>
</dbReference>
<dbReference type="InterPro" id="IPR002100">
    <property type="entry name" value="TF_MADSbox"/>
</dbReference>
<sequence length="253" mass="27969">MNNLITNNSMMIMNKKRKKTQGRKKIEIKKIDKVSNRQVTFSKRRNGLFKKASEFCILTGAEVAIMVQSSGKRLFTFGHPSVDGLIDRYVNGSSSSSSTSISSRRVSNSNNTTNPTPISAAEINAHDADYARLCQELEIEKKKLEQQEKANSKNFGSNDYWWDKPIENMGLEELEQYALALEELKKNVLTSADELALLKKSHNVGIMNVDLNQITTTTSNSIGGGAAGCEVDLNFNQQVSSSANSILSYGFGI</sequence>
<feature type="domain" description="MADS-box" evidence="8">
    <location>
        <begin position="21"/>
        <end position="80"/>
    </location>
</feature>
<dbReference type="GO" id="GO:0046983">
    <property type="term" value="F:protein dimerization activity"/>
    <property type="evidence" value="ECO:0007669"/>
    <property type="project" value="InterPro"/>
</dbReference>
<evidence type="ECO:0000313" key="10">
    <source>
        <dbReference type="Proteomes" id="UP001161247"/>
    </source>
</evidence>
<evidence type="ECO:0000256" key="1">
    <source>
        <dbReference type="ARBA" id="ARBA00004123"/>
    </source>
</evidence>
<dbReference type="Pfam" id="PF00319">
    <property type="entry name" value="SRF-TF"/>
    <property type="match status" value="1"/>
</dbReference>
<evidence type="ECO:0000256" key="7">
    <source>
        <dbReference type="SAM" id="MobiDB-lite"/>
    </source>
</evidence>
<evidence type="ECO:0000259" key="8">
    <source>
        <dbReference type="SMART" id="SM00432"/>
    </source>
</evidence>
<evidence type="ECO:0000256" key="4">
    <source>
        <dbReference type="ARBA" id="ARBA00023163"/>
    </source>
</evidence>
<evidence type="ECO:0000256" key="6">
    <source>
        <dbReference type="SAM" id="Coils"/>
    </source>
</evidence>
<accession>A0AAV1DFM6</accession>
<dbReference type="EMBL" id="OX459122">
    <property type="protein sequence ID" value="CAI9106679.1"/>
    <property type="molecule type" value="Genomic_DNA"/>
</dbReference>
<dbReference type="SUPFAM" id="SSF55455">
    <property type="entry name" value="SRF-like"/>
    <property type="match status" value="1"/>
</dbReference>
<comment type="subcellular location">
    <subcellularLocation>
        <location evidence="1">Nucleus</location>
    </subcellularLocation>
</comment>
<dbReference type="SMART" id="SM00432">
    <property type="entry name" value="MADS"/>
    <property type="match status" value="1"/>
</dbReference>